<keyword evidence="13" id="KW-0732">Signal</keyword>
<evidence type="ECO:0000256" key="12">
    <source>
        <dbReference type="SAM" id="Phobius"/>
    </source>
</evidence>
<keyword evidence="2" id="KW-0813">Transport</keyword>
<dbReference type="PANTHER" id="PTHR42643">
    <property type="entry name" value="IONOTROPIC RECEPTOR 20A-RELATED"/>
    <property type="match status" value="1"/>
</dbReference>
<feature type="chain" id="PRO_5001784137" evidence="13">
    <location>
        <begin position="19"/>
        <end position="604"/>
    </location>
</feature>
<dbReference type="SMART" id="SM00918">
    <property type="entry name" value="Lig_chan-Glu_bd"/>
    <property type="match status" value="1"/>
</dbReference>
<gene>
    <name evidence="15" type="ORF">ZHAS_00010061</name>
</gene>
<reference evidence="16" key="2">
    <citation type="submission" date="2020-05" db="UniProtKB">
        <authorList>
            <consortium name="EnsemblMetazoa"/>
        </authorList>
    </citation>
    <scope>IDENTIFICATION</scope>
</reference>
<dbReference type="InterPro" id="IPR019594">
    <property type="entry name" value="Glu/Gly-bd"/>
</dbReference>
<keyword evidence="5 12" id="KW-1133">Transmembrane helix</keyword>
<dbReference type="VEuPathDB" id="VectorBase:ASIS021497"/>
<keyword evidence="8" id="KW-0675">Receptor</keyword>
<feature type="transmembrane region" description="Helical" evidence="12">
    <location>
        <begin position="393"/>
        <end position="411"/>
    </location>
</feature>
<evidence type="ECO:0000256" key="1">
    <source>
        <dbReference type="ARBA" id="ARBA00004651"/>
    </source>
</evidence>
<evidence type="ECO:0000256" key="10">
    <source>
        <dbReference type="ARBA" id="ARBA00023286"/>
    </source>
</evidence>
<feature type="transmembrane region" description="Helical" evidence="12">
    <location>
        <begin position="578"/>
        <end position="598"/>
    </location>
</feature>
<dbReference type="Proteomes" id="UP000030765">
    <property type="component" value="Unassembled WGS sequence"/>
</dbReference>
<evidence type="ECO:0000313" key="17">
    <source>
        <dbReference type="Proteomes" id="UP000030765"/>
    </source>
</evidence>
<dbReference type="Gene3D" id="3.40.190.10">
    <property type="entry name" value="Periplasmic binding protein-like II"/>
    <property type="match status" value="1"/>
</dbReference>
<evidence type="ECO:0000256" key="13">
    <source>
        <dbReference type="SAM" id="SignalP"/>
    </source>
</evidence>
<evidence type="ECO:0000256" key="6">
    <source>
        <dbReference type="ARBA" id="ARBA00023065"/>
    </source>
</evidence>
<keyword evidence="6" id="KW-0406">Ion transport</keyword>
<dbReference type="SUPFAM" id="SSF53850">
    <property type="entry name" value="Periplasmic binding protein-like II"/>
    <property type="match status" value="1"/>
</dbReference>
<comment type="subcellular location">
    <subcellularLocation>
        <location evidence="1">Cell membrane</location>
        <topology evidence="1">Multi-pass membrane protein</topology>
    </subcellularLocation>
</comment>
<dbReference type="OMA" id="MIMGIPP"/>
<keyword evidence="3" id="KW-1003">Cell membrane</keyword>
<dbReference type="AlphaFoldDB" id="A0A084VWM6"/>
<dbReference type="OrthoDB" id="7776976at2759"/>
<keyword evidence="11" id="KW-0407">Ion channel</keyword>
<feature type="domain" description="Ionotropic glutamate receptor L-glutamate and glycine-binding" evidence="14">
    <location>
        <begin position="224"/>
        <end position="284"/>
    </location>
</feature>
<dbReference type="PANTHER" id="PTHR42643:SF30">
    <property type="entry name" value="IONOTROPIC RECEPTOR 40A-RELATED"/>
    <property type="match status" value="1"/>
</dbReference>
<evidence type="ECO:0000259" key="14">
    <source>
        <dbReference type="SMART" id="SM00918"/>
    </source>
</evidence>
<keyword evidence="7 12" id="KW-0472">Membrane</keyword>
<evidence type="ECO:0000313" key="15">
    <source>
        <dbReference type="EMBL" id="KFB42370.1"/>
    </source>
</evidence>
<evidence type="ECO:0000256" key="5">
    <source>
        <dbReference type="ARBA" id="ARBA00022989"/>
    </source>
</evidence>
<evidence type="ECO:0000256" key="8">
    <source>
        <dbReference type="ARBA" id="ARBA00023170"/>
    </source>
</evidence>
<dbReference type="GO" id="GO:0005886">
    <property type="term" value="C:plasma membrane"/>
    <property type="evidence" value="ECO:0007669"/>
    <property type="project" value="UniProtKB-SubCell"/>
</dbReference>
<evidence type="ECO:0000256" key="2">
    <source>
        <dbReference type="ARBA" id="ARBA00022448"/>
    </source>
</evidence>
<sequence length="604" mass="69412">MVLCVYFLLWWSFHGVLCERPVLFKFAVEERTNFIESIVAAHYRELGAYVNIRVRNGNSSLATLDQQDLINGLVSSSAEMSTTVVFNDLPIEEGNPAYYNVFLVQNYESLCDLLNGMNYKTHHFHGLYTIFIQELSPDSVEEVVQKLWSLWIINVVVIVQERIEETVAYTYDPYKEDKCDTAEPIAIGRYIDGTWSTSVSDWFPDRTMNFHGCPLKVGVVEVKPYSMFRQEGNLTVYYGLEVYVAETIAKRLNFSIQYEMPKDNIKWGMLQPGNSTGLVGMIQRREVSFGFGSLGFSHSRHTFLKWSTPSHVTQMIMGIPPKRPYTSLEKLFQPFTIGAWICIACGYTIFGLITLVLVKLDLSHTPEYLPNPLYTLWVLLMGGSGTHFRLDSWRIFIIGFIINTLVIRTLYQAGMFERLQASASLASDLDTIEAINKSGLHYTMFRSTTQFFKDNPLIPSSNIRVIQNDQQDWDEILYALSQDKLGGVIPLPLDGIAYYVKRFGKHGIVYVGKHTGFTYPIGMHFPKTTPLQEPFNTWIHKLHAFGLIRYWTEEFHDNRYWTNDKEKPEPASLKWNQISGAFFMCGVMLLMATVVFFGELQQWK</sequence>
<evidence type="ECO:0000256" key="4">
    <source>
        <dbReference type="ARBA" id="ARBA00022692"/>
    </source>
</evidence>
<dbReference type="InterPro" id="IPR052192">
    <property type="entry name" value="Insect_Ionotropic_Sensory_Rcpt"/>
</dbReference>
<keyword evidence="17" id="KW-1185">Reference proteome</keyword>
<organism evidence="15">
    <name type="scientific">Anopheles sinensis</name>
    <name type="common">Mosquito</name>
    <dbReference type="NCBI Taxonomy" id="74873"/>
    <lineage>
        <taxon>Eukaryota</taxon>
        <taxon>Metazoa</taxon>
        <taxon>Ecdysozoa</taxon>
        <taxon>Arthropoda</taxon>
        <taxon>Hexapoda</taxon>
        <taxon>Insecta</taxon>
        <taxon>Pterygota</taxon>
        <taxon>Neoptera</taxon>
        <taxon>Endopterygota</taxon>
        <taxon>Diptera</taxon>
        <taxon>Nematocera</taxon>
        <taxon>Culicoidea</taxon>
        <taxon>Culicidae</taxon>
        <taxon>Anophelinae</taxon>
        <taxon>Anopheles</taxon>
    </lineage>
</organism>
<evidence type="ECO:0000256" key="3">
    <source>
        <dbReference type="ARBA" id="ARBA00022475"/>
    </source>
</evidence>
<dbReference type="EMBL" id="KE525181">
    <property type="protein sequence ID" value="KFB42370.1"/>
    <property type="molecule type" value="Genomic_DNA"/>
</dbReference>
<dbReference type="InterPro" id="IPR056198">
    <property type="entry name" value="LBD_receptor"/>
</dbReference>
<proteinExistence type="predicted"/>
<keyword evidence="4 12" id="KW-0812">Transmembrane</keyword>
<feature type="transmembrane region" description="Helical" evidence="12">
    <location>
        <begin position="337"/>
        <end position="357"/>
    </location>
</feature>
<evidence type="ECO:0000256" key="7">
    <source>
        <dbReference type="ARBA" id="ARBA00023136"/>
    </source>
</evidence>
<feature type="signal peptide" evidence="13">
    <location>
        <begin position="1"/>
        <end position="18"/>
    </location>
</feature>
<evidence type="ECO:0000313" key="16">
    <source>
        <dbReference type="EnsemblMetazoa" id="ASIC010061-PA"/>
    </source>
</evidence>
<dbReference type="Pfam" id="PF24061">
    <property type="entry name" value="LBD_receptor"/>
    <property type="match status" value="1"/>
</dbReference>
<dbReference type="EnsemblMetazoa" id="ASIC010061-RA">
    <property type="protein sequence ID" value="ASIC010061-PA"/>
    <property type="gene ID" value="ASIC010061"/>
</dbReference>
<dbReference type="EMBL" id="ATLV01017661">
    <property type="status" value="NOT_ANNOTATED_CDS"/>
    <property type="molecule type" value="Genomic_DNA"/>
</dbReference>
<dbReference type="VEuPathDB" id="VectorBase:ASIC010061"/>
<dbReference type="Pfam" id="PF10613">
    <property type="entry name" value="Lig_chan-Glu_bd"/>
    <property type="match status" value="1"/>
</dbReference>
<evidence type="ECO:0000256" key="11">
    <source>
        <dbReference type="ARBA" id="ARBA00023303"/>
    </source>
</evidence>
<keyword evidence="9" id="KW-0325">Glycoprotein</keyword>
<dbReference type="STRING" id="74873.A0A084VWM6"/>
<dbReference type="Gene3D" id="1.10.287.70">
    <property type="match status" value="1"/>
</dbReference>
<name>A0A084VWM6_ANOSI</name>
<accession>A0A084VWM6</accession>
<dbReference type="GO" id="GO:0015276">
    <property type="term" value="F:ligand-gated monoatomic ion channel activity"/>
    <property type="evidence" value="ECO:0007669"/>
    <property type="project" value="InterPro"/>
</dbReference>
<keyword evidence="10" id="KW-1071">Ligand-gated ion channel</keyword>
<protein>
    <submittedName>
        <fullName evidence="15">AGAP013416-PA-like protein</fullName>
    </submittedName>
</protein>
<evidence type="ECO:0000256" key="9">
    <source>
        <dbReference type="ARBA" id="ARBA00023180"/>
    </source>
</evidence>
<reference evidence="15 17" key="1">
    <citation type="journal article" date="2014" name="BMC Genomics">
        <title>Genome sequence of Anopheles sinensis provides insight into genetics basis of mosquito competence for malaria parasites.</title>
        <authorList>
            <person name="Zhou D."/>
            <person name="Zhang D."/>
            <person name="Ding G."/>
            <person name="Shi L."/>
            <person name="Hou Q."/>
            <person name="Ye Y."/>
            <person name="Xu Y."/>
            <person name="Zhou H."/>
            <person name="Xiong C."/>
            <person name="Li S."/>
            <person name="Yu J."/>
            <person name="Hong S."/>
            <person name="Yu X."/>
            <person name="Zou P."/>
            <person name="Chen C."/>
            <person name="Chang X."/>
            <person name="Wang W."/>
            <person name="Lv Y."/>
            <person name="Sun Y."/>
            <person name="Ma L."/>
            <person name="Shen B."/>
            <person name="Zhu C."/>
        </authorList>
    </citation>
    <scope>NUCLEOTIDE SEQUENCE [LARGE SCALE GENOMIC DNA]</scope>
</reference>